<evidence type="ECO:0008006" key="6">
    <source>
        <dbReference type="Google" id="ProtNLM"/>
    </source>
</evidence>
<evidence type="ECO:0000313" key="4">
    <source>
        <dbReference type="EMBL" id="CAG7566411.1"/>
    </source>
</evidence>
<evidence type="ECO:0000259" key="3">
    <source>
        <dbReference type="Pfam" id="PF25053"/>
    </source>
</evidence>
<evidence type="ECO:0000256" key="1">
    <source>
        <dbReference type="ARBA" id="ARBA00022737"/>
    </source>
</evidence>
<reference evidence="4" key="1">
    <citation type="submission" date="2021-05" db="EMBL/GenBank/DDBJ databases">
        <authorList>
            <person name="Khan N."/>
        </authorList>
    </citation>
    <scope>NUCLEOTIDE SEQUENCE</scope>
</reference>
<name>A0A8J2IWI4_FUSEQ</name>
<evidence type="ECO:0000259" key="2">
    <source>
        <dbReference type="Pfam" id="PF24883"/>
    </source>
</evidence>
<dbReference type="AlphaFoldDB" id="A0A8J2IWI4"/>
<protein>
    <recommendedName>
        <fullName evidence="6">NACHT domain-containing protein</fullName>
    </recommendedName>
</protein>
<proteinExistence type="predicted"/>
<dbReference type="Proteomes" id="UP000693738">
    <property type="component" value="Unassembled WGS sequence"/>
</dbReference>
<gene>
    <name evidence="4" type="ORF">FEQUK3_LOCUS12136</name>
</gene>
<sequence length="948" mass="107241">MNEMAVAASDTVSSALTSCLSNAIDVYNAVQRQSDTNLARLFEILASSVQCVKDLGPVPENVSLIKFACIQIADDLLVHFQRIDGGPVDVCGVWGRDDLSALRGRLGEVLGLCQDVLPNLQYVLFRFVSPVTDRLASDTCIPLLAGTNIDEPQSASPQPIETVIDHGPKVQDAGNAPAKKTPRLAPAGLINDFILESLAYKSMHDRESQVTEAHAKTLDWIFDNSSVDQSLRGKFRDSFTAWLNGSKLGPIYWITGKPGSGKSTLVRYLSQHPVALYHLRKWAGKKTISTAGFFFWTSGSRQQRSQTGLLRYLLHQLLSSDPDLVKKAFPSLWAHLRQMTTKERINFALDWNVEDLQAAFHSLLEAALPGTNICLFIDGLDEFEGDHLQIIDFFKGLAMKHDGQSLKLCLSSRPWDVFEKAFGSSVPNTKLQDLSYEDMYRYALDTLKAADSQLRRLLKQDQEATRHLLTSIVEQADGVFLWVRLAVERMLAEHKRRNNLATLSSEVSRFEILEVTLESLPTELDDLFDKLLLEDQTSSEITQTAILYQLIQARELVADFIKDESANSLTVWELAFALFEDDDGLALSRGIVEATDEEIGTRCQSTISYIKERLSGLLNVHVTRPVGNMRFVDKKQSVAGLVTTSKVVYIHRTVRDWLVQTGASRLSSFQASRFDPHLRLLRSYILRLKHPLEEIEHHRRLDEWYPDIALAMTHARYIVSDDVELQRKFLNDMDKAISWLWLTKESDETDHWAKSTFGSYEVRMKAPPIHHPFLCLAVKFGLTRYVCAELAEMTQDIVEGDDGSIPLLAYATEFLCSRNKTIFPMSSPSLVKYLLSHPTPINPGPNHKYKHFETHQSLTPWVAVLRHLRDAKRRDWIEYYDINPEGTARWAEIVREFVKYADVEAIVPRDAWDPEITALGVIEMLVETYKSAEMESIEVAMKKSIESH</sequence>
<dbReference type="InterPro" id="IPR056693">
    <property type="entry name" value="DUF7791"/>
</dbReference>
<feature type="domain" description="DUF7791" evidence="3">
    <location>
        <begin position="538"/>
        <end position="689"/>
    </location>
</feature>
<comment type="caution">
    <text evidence="4">The sequence shown here is derived from an EMBL/GenBank/DDBJ whole genome shotgun (WGS) entry which is preliminary data.</text>
</comment>
<dbReference type="Pfam" id="PF24883">
    <property type="entry name" value="NPHP3_N"/>
    <property type="match status" value="1"/>
</dbReference>
<feature type="domain" description="Nephrocystin 3-like N-terminal" evidence="2">
    <location>
        <begin position="237"/>
        <end position="413"/>
    </location>
</feature>
<dbReference type="EMBL" id="CAJSTJ010000206">
    <property type="protein sequence ID" value="CAG7566411.1"/>
    <property type="molecule type" value="Genomic_DNA"/>
</dbReference>
<dbReference type="InterPro" id="IPR056884">
    <property type="entry name" value="NPHP3-like_N"/>
</dbReference>
<keyword evidence="1" id="KW-0677">Repeat</keyword>
<accession>A0A8J2IWI4</accession>
<dbReference type="Pfam" id="PF25053">
    <property type="entry name" value="DUF7791"/>
    <property type="match status" value="1"/>
</dbReference>
<organism evidence="4 5">
    <name type="scientific">Fusarium equiseti</name>
    <name type="common">Fusarium scirpi</name>
    <dbReference type="NCBI Taxonomy" id="61235"/>
    <lineage>
        <taxon>Eukaryota</taxon>
        <taxon>Fungi</taxon>
        <taxon>Dikarya</taxon>
        <taxon>Ascomycota</taxon>
        <taxon>Pezizomycotina</taxon>
        <taxon>Sordariomycetes</taxon>
        <taxon>Hypocreomycetidae</taxon>
        <taxon>Hypocreales</taxon>
        <taxon>Nectriaceae</taxon>
        <taxon>Fusarium</taxon>
        <taxon>Fusarium incarnatum-equiseti species complex</taxon>
    </lineage>
</organism>
<dbReference type="PANTHER" id="PTHR10039">
    <property type="entry name" value="AMELOGENIN"/>
    <property type="match status" value="1"/>
</dbReference>
<evidence type="ECO:0000313" key="5">
    <source>
        <dbReference type="Proteomes" id="UP000693738"/>
    </source>
</evidence>
<dbReference type="PANTHER" id="PTHR10039:SF5">
    <property type="entry name" value="NACHT DOMAIN-CONTAINING PROTEIN"/>
    <property type="match status" value="1"/>
</dbReference>